<gene>
    <name evidence="2" type="ORF">GCM10023203_25930</name>
</gene>
<sequence length="345" mass="35585">MSNTPPGRTGNRVAVAHDPRSAPPETRAVTVRTTPSAVPPGMPAHLWEAAKRDVRGVIPDWLRSAKENGADAPAHIREVARRAAKAGAGLGMAIAVGTQVDAAASETDGAAVTTVAHTTPEVPAVPGEGPALAESFRVLDPQGVGDGWLSVEMYQDVVVNEGADAAYNVDAFQYMVISDDAGQRYVFKEHHHAAVSEPPARETDLLIHERGQVHVVENPDGSFSVDTVSYDRSVNGVSEPAPAGGLDDEPADVTVPDDDPPDLPDWTPPTGLAPIPAPAVSPEDHARDEAPAVVPDPLDDLDAPDPTPGAGDPGGAPDEPETSAAASPDDDGPGNDPPDASELAV</sequence>
<feature type="region of interest" description="Disordered" evidence="1">
    <location>
        <begin position="1"/>
        <end position="26"/>
    </location>
</feature>
<reference evidence="3" key="1">
    <citation type="journal article" date="2019" name="Int. J. Syst. Evol. Microbiol.">
        <title>The Global Catalogue of Microorganisms (GCM) 10K type strain sequencing project: providing services to taxonomists for standard genome sequencing and annotation.</title>
        <authorList>
            <consortium name="The Broad Institute Genomics Platform"/>
            <consortium name="The Broad Institute Genome Sequencing Center for Infectious Disease"/>
            <person name="Wu L."/>
            <person name="Ma J."/>
        </authorList>
    </citation>
    <scope>NUCLEOTIDE SEQUENCE [LARGE SCALE GENOMIC DNA]</scope>
    <source>
        <strain evidence="3">JCM 17983</strain>
    </source>
</reference>
<keyword evidence="3" id="KW-1185">Reference proteome</keyword>
<name>A0ABP9EDI4_9PSEU</name>
<feature type="region of interest" description="Disordered" evidence="1">
    <location>
        <begin position="233"/>
        <end position="345"/>
    </location>
</feature>
<protein>
    <submittedName>
        <fullName evidence="2">Uncharacterized protein</fullName>
    </submittedName>
</protein>
<dbReference type="EMBL" id="BAABHQ010000006">
    <property type="protein sequence ID" value="GAA4874742.1"/>
    <property type="molecule type" value="Genomic_DNA"/>
</dbReference>
<dbReference type="Proteomes" id="UP001500457">
    <property type="component" value="Unassembled WGS sequence"/>
</dbReference>
<evidence type="ECO:0000313" key="3">
    <source>
        <dbReference type="Proteomes" id="UP001500457"/>
    </source>
</evidence>
<accession>A0ABP9EDI4</accession>
<feature type="compositionally biased region" description="Acidic residues" evidence="1">
    <location>
        <begin position="246"/>
        <end position="262"/>
    </location>
</feature>
<organism evidence="2 3">
    <name type="scientific">Actinomycetospora straminea</name>
    <dbReference type="NCBI Taxonomy" id="663607"/>
    <lineage>
        <taxon>Bacteria</taxon>
        <taxon>Bacillati</taxon>
        <taxon>Actinomycetota</taxon>
        <taxon>Actinomycetes</taxon>
        <taxon>Pseudonocardiales</taxon>
        <taxon>Pseudonocardiaceae</taxon>
        <taxon>Actinomycetospora</taxon>
    </lineage>
</organism>
<comment type="caution">
    <text evidence="2">The sequence shown here is derived from an EMBL/GenBank/DDBJ whole genome shotgun (WGS) entry which is preliminary data.</text>
</comment>
<evidence type="ECO:0000313" key="2">
    <source>
        <dbReference type="EMBL" id="GAA4874742.1"/>
    </source>
</evidence>
<proteinExistence type="predicted"/>
<evidence type="ECO:0000256" key="1">
    <source>
        <dbReference type="SAM" id="MobiDB-lite"/>
    </source>
</evidence>